<dbReference type="Gene3D" id="3.90.1150.10">
    <property type="entry name" value="Aspartate Aminotransferase, domain 1"/>
    <property type="match status" value="1"/>
</dbReference>
<dbReference type="PANTHER" id="PTHR43586:SF8">
    <property type="entry name" value="CYSTEINE DESULFURASE 1, CHLOROPLASTIC"/>
    <property type="match status" value="1"/>
</dbReference>
<dbReference type="InterPro" id="IPR015421">
    <property type="entry name" value="PyrdxlP-dep_Trfase_major"/>
</dbReference>
<reference evidence="8 9" key="1">
    <citation type="submission" date="2017-09" db="EMBL/GenBank/DDBJ databases">
        <title>Sequencing the genomes of two abundant thermophiles in Great Basin hot springs: Thermocrinis jamiesonii and novel Chloroflexi Thermoflexus hugenholtzii.</title>
        <authorList>
            <person name="Hedlund B."/>
        </authorList>
    </citation>
    <scope>NUCLEOTIDE SEQUENCE [LARGE SCALE GENOMIC DNA]</scope>
    <source>
        <strain evidence="8 9">G233</strain>
    </source>
</reference>
<dbReference type="PANTHER" id="PTHR43586">
    <property type="entry name" value="CYSTEINE DESULFURASE"/>
    <property type="match status" value="1"/>
</dbReference>
<feature type="domain" description="Aminotransferase class V" evidence="7">
    <location>
        <begin position="24"/>
        <end position="395"/>
    </location>
</feature>
<dbReference type="InterPro" id="IPR000192">
    <property type="entry name" value="Aminotrans_V_dom"/>
</dbReference>
<evidence type="ECO:0000313" key="9">
    <source>
        <dbReference type="Proteomes" id="UP000223071"/>
    </source>
</evidence>
<dbReference type="Gene3D" id="3.40.640.10">
    <property type="entry name" value="Type I PLP-dependent aspartate aminotransferase-like (Major domain)"/>
    <property type="match status" value="1"/>
</dbReference>
<gene>
    <name evidence="8" type="ORF">A9A59_1395</name>
</gene>
<dbReference type="InterPro" id="IPR016454">
    <property type="entry name" value="Cysteine_dSase"/>
</dbReference>
<evidence type="ECO:0000256" key="4">
    <source>
        <dbReference type="ARBA" id="ARBA00022679"/>
    </source>
</evidence>
<keyword evidence="8" id="KW-0456">Lyase</keyword>
<sequence>MLDVRRIRQDFPILRQQVNGRPLVYLDNAATTQKPRQVIEALVRYYETSNANIHRGIHTLATRATEQYEDARRKVARFIGARGPEEVVFTRNATEAINLVARAWGDEHVGEGDEIVLTLMEHHSNIVPWQLLARRKGATLRYAGITGDGNLDLDELRRLIGPRTKLVAVTHMSNVLGTINPVADIAEMAHAAGALLLVDGAQSVPHLPVDVQELGADFLAFSAHKMLGPTGVGVLWARAELLEAMPPFLGGGDMIAVVRPESSTWAELPHKFEAGTPNIADVIAFGAAVDYLADIGMANVRRHEEELTELALERLRRVPGLRVFGPAAASERGGVVSFSMEAAHPHDVATIADGYGVAIRAGHHCAQLLMRALGVPATSRASFSIYNGADDIEALVEALEGVNRVFGEGRERAAVR</sequence>
<dbReference type="GO" id="GO:0031071">
    <property type="term" value="F:cysteine desulfurase activity"/>
    <property type="evidence" value="ECO:0007669"/>
    <property type="project" value="UniProtKB-EC"/>
</dbReference>
<protein>
    <recommendedName>
        <fullName evidence="3">cysteine desulfurase</fullName>
        <ecNumber evidence="3">2.8.1.7</ecNumber>
    </recommendedName>
</protein>
<comment type="similarity">
    <text evidence="2">Belongs to the class-V pyridoxal-phosphate-dependent aminotransferase family. Csd subfamily.</text>
</comment>
<comment type="caution">
    <text evidence="8">The sequence shown here is derived from an EMBL/GenBank/DDBJ whole genome shotgun (WGS) entry which is preliminary data.</text>
</comment>
<dbReference type="Pfam" id="PF00266">
    <property type="entry name" value="Aminotran_5"/>
    <property type="match status" value="1"/>
</dbReference>
<dbReference type="PIRSF" id="PIRSF005572">
    <property type="entry name" value="NifS"/>
    <property type="match status" value="1"/>
</dbReference>
<proteinExistence type="inferred from homology"/>
<dbReference type="InterPro" id="IPR015422">
    <property type="entry name" value="PyrdxlP-dep_Trfase_small"/>
</dbReference>
<evidence type="ECO:0000256" key="1">
    <source>
        <dbReference type="ARBA" id="ARBA00001933"/>
    </source>
</evidence>
<organism evidence="8 9">
    <name type="scientific">Tepidiforma thermophila (strain KCTC 52669 / CGMCC 1.13589 / G233)</name>
    <dbReference type="NCBI Taxonomy" id="2761530"/>
    <lineage>
        <taxon>Bacteria</taxon>
        <taxon>Bacillati</taxon>
        <taxon>Chloroflexota</taxon>
        <taxon>Tepidiformia</taxon>
        <taxon>Tepidiformales</taxon>
        <taxon>Tepidiformaceae</taxon>
        <taxon>Tepidiforma</taxon>
    </lineage>
</organism>
<evidence type="ECO:0000256" key="6">
    <source>
        <dbReference type="ARBA" id="ARBA00050776"/>
    </source>
</evidence>
<dbReference type="NCBIfam" id="TIGR01979">
    <property type="entry name" value="sufS"/>
    <property type="match status" value="1"/>
</dbReference>
<dbReference type="AlphaFoldDB" id="A0A2A9HGB6"/>
<evidence type="ECO:0000256" key="5">
    <source>
        <dbReference type="ARBA" id="ARBA00022898"/>
    </source>
</evidence>
<dbReference type="InterPro" id="IPR015424">
    <property type="entry name" value="PyrdxlP-dep_Trfase"/>
</dbReference>
<dbReference type="InterPro" id="IPR010970">
    <property type="entry name" value="Cys_dSase_SufS"/>
</dbReference>
<evidence type="ECO:0000259" key="7">
    <source>
        <dbReference type="Pfam" id="PF00266"/>
    </source>
</evidence>
<keyword evidence="4" id="KW-0808">Transferase</keyword>
<comment type="cofactor">
    <cofactor evidence="1">
        <name>pyridoxal 5'-phosphate</name>
        <dbReference type="ChEBI" id="CHEBI:597326"/>
    </cofactor>
</comment>
<evidence type="ECO:0000313" key="8">
    <source>
        <dbReference type="EMBL" id="PFG74182.1"/>
    </source>
</evidence>
<dbReference type="EC" id="2.8.1.7" evidence="3"/>
<dbReference type="GO" id="GO:0006534">
    <property type="term" value="P:cysteine metabolic process"/>
    <property type="evidence" value="ECO:0007669"/>
    <property type="project" value="InterPro"/>
</dbReference>
<dbReference type="GO" id="GO:0030170">
    <property type="term" value="F:pyridoxal phosphate binding"/>
    <property type="evidence" value="ECO:0007669"/>
    <property type="project" value="InterPro"/>
</dbReference>
<evidence type="ECO:0000256" key="2">
    <source>
        <dbReference type="ARBA" id="ARBA00010447"/>
    </source>
</evidence>
<keyword evidence="9" id="KW-1185">Reference proteome</keyword>
<comment type="catalytic activity">
    <reaction evidence="6">
        <text>(sulfur carrier)-H + L-cysteine = (sulfur carrier)-SH + L-alanine</text>
        <dbReference type="Rhea" id="RHEA:43892"/>
        <dbReference type="Rhea" id="RHEA-COMP:14737"/>
        <dbReference type="Rhea" id="RHEA-COMP:14739"/>
        <dbReference type="ChEBI" id="CHEBI:29917"/>
        <dbReference type="ChEBI" id="CHEBI:35235"/>
        <dbReference type="ChEBI" id="CHEBI:57972"/>
        <dbReference type="ChEBI" id="CHEBI:64428"/>
        <dbReference type="EC" id="2.8.1.7"/>
    </reaction>
</comment>
<dbReference type="EMBL" id="PDJQ01000001">
    <property type="protein sequence ID" value="PFG74182.1"/>
    <property type="molecule type" value="Genomic_DNA"/>
</dbReference>
<dbReference type="RefSeq" id="WP_098503586.1">
    <property type="nucleotide sequence ID" value="NZ_PDJQ01000001.1"/>
</dbReference>
<keyword evidence="5" id="KW-0663">Pyridoxal phosphate</keyword>
<dbReference type="CDD" id="cd06453">
    <property type="entry name" value="SufS_like"/>
    <property type="match status" value="1"/>
</dbReference>
<name>A0A2A9HGB6_TEPT2</name>
<accession>A0A2A9HGB6</accession>
<dbReference type="Proteomes" id="UP000223071">
    <property type="component" value="Unassembled WGS sequence"/>
</dbReference>
<dbReference type="GO" id="GO:0016829">
    <property type="term" value="F:lyase activity"/>
    <property type="evidence" value="ECO:0007669"/>
    <property type="project" value="UniProtKB-KW"/>
</dbReference>
<evidence type="ECO:0000256" key="3">
    <source>
        <dbReference type="ARBA" id="ARBA00012239"/>
    </source>
</evidence>
<dbReference type="SUPFAM" id="SSF53383">
    <property type="entry name" value="PLP-dependent transferases"/>
    <property type="match status" value="1"/>
</dbReference>